<evidence type="ECO:0000313" key="2">
    <source>
        <dbReference type="EMBL" id="OAI91301.1"/>
    </source>
</evidence>
<gene>
    <name evidence="2" type="ORF">AYO28_21715</name>
</gene>
<reference evidence="2 3" key="1">
    <citation type="submission" date="2016-03" db="EMBL/GenBank/DDBJ databases">
        <title>Draft Genome Assembly of Pseudomonas putida strain CBF10-2.</title>
        <authorList>
            <person name="Iyer R.S."/>
            <person name="Damania A."/>
        </authorList>
    </citation>
    <scope>NUCLEOTIDE SEQUENCE [LARGE SCALE GENOMIC DNA]</scope>
    <source>
        <strain evidence="2 3">CBF10-2</strain>
    </source>
</reference>
<feature type="domain" description="LysM" evidence="1">
    <location>
        <begin position="1532"/>
        <end position="1578"/>
    </location>
</feature>
<accession>A0A177SL81</accession>
<dbReference type="PROSITE" id="PS51782">
    <property type="entry name" value="LYSM"/>
    <property type="match status" value="1"/>
</dbReference>
<sequence>MSLSSTYAILKAAITAAQTIDLWAVSADPGLPGLRGVLQRFGLSGSYVVSAATISQGLDRVTLNGNGRYGQPGDPQGMRFAAWLTLLYTEQDGSDGIFQLSMALTEPGWTFAGFFNPASLPDSERVQNEDSAVLWGPSFLLTLGLNTPVFRADSIPDSSLTLSGALLESPVFERFADLLAPWPLALSGTLTMPASWTGIAVMTLRAVTASSANVPIAANGGTLGGPAGLSLRELGMELLVRDDLDEAIWDRSDFSVANLTGTVILGSGSDALVATVTTQILTSGPQWHMTATFDPAHASVVRGMAQLTTIFGLPALPLPDNFPLLETFRFRSVELYFSAPDHGVLPTLNFLVVSIGSDQQWTPPVPFVTLHNVGTRWTWGWSKDSAGKSVSSVSGSISGSLRFGGQAPQDKVDVDIAVALPDLFIQGNMRAGDYIPIGQAFTYYFGAPGPSAGGLSSAVVSALGFFADPLNQTYNASTTVVFLDPATGLPDLRQGWSVDLVVIELVLQQVDFWIAVQNGQVGGGLSGIFSFYPDAAADDYESPRLMLAASYPVQDPATPRGWVFEGHLYQGTSINLTDLVAQFLGLGKASGSVPVLMVDRLDVRFSTGDKSYELGGTISMRWTPTLFGTELKISAAASIDIARDGSAAADKPASGRLSGEFSINRIGVEVGMDVGVEEPTYLLKVYVDTIWVQAITAWRGDKDSTSNPRHQVVSVQLGGTTLGDMLEYLVNLAAPTLGFTLDAPWDVLKRIELSSFVFTLDPTNNVVEFVYKAKVDLGFGSLSAIGVRYTRAGAGKVELILEGSLLGKSFTGDDALAWDVVNDPPPAVPGTGSALVELRYLGIGQRIRLQNPVDTVAGNLALLKQFMQPVENPNNLPTTGGSGIAFSADSQWLIGLDIGLMGNTLDLGFLFNDPILYGLSVGLNGEKAGSLAGLRFEILYKKISDDVGMFRVELRLPDAFRTFQIGIASLTLGTVVIEVYTNGNFKVDLGFPYNQDFSRSFSVQAYVFIGRGGVYFGLLDGVTSSQVPRISNGTFSPVLELGIGLAVGVGKEIRAGILGGGAYVEVQVIFQGVLGWFNPSSAGLPSAQYFRALGIAALHGKVYGYVDFKVIKVSVSLEAYAQVSALFECYRPTQFDLKVSVRAEAKVKILFIKISFSFHVSLELSFTLGSVQQTPWIVAPGGDPKGFQDARLLAAPGRTGSLSGGQGPRARRNRTQRLQVLGAQHLYQVVQRKRLANALAQIEDSDWDWNPSRSQWPDGQPRSALLYLLPSISIGELPVSWNGPAEADPSPNYRAAFILCANSGVDPLAPNARAEARRSASHHALAASAEDTASLTPDLWVRTVLLYALYAIPDGPRSATDSLTAGQLALLAAVLDDPQSADAAFAWSNLDTLFATNLHLLLGADPGAVTEVGGMVAPLPPGLTRSGTPGGTLNFAEVNPVGPWYEWDLARYMGQYLPVGGASGPRPAVDDPASYESFPTFIFRDYCLMLAKAAVQEAGDLLASTTLGVGDDGSGKGQSLAQLAATFASATIDYPVRAGDTVESVALALGASSAELLFLNPGLQRQLDTAAVGSRVPVKLGIAPQVLAEDNASQAFALDSVDLGTLLHQAASGETLDAIASLFNLDGSSQLFEADGAGLGQSSELLDPAAPFDLPPRTWSNGPSSQLLAAATAYVRYRQPRLLPADWYAQAVFDGNAELIARLTRDDLTVNSQELPPGQVLKVPQGFNAVQPTSDYSTQPGDTLDRIAATLALVQVYPRLSPAEAADWQSFLAAVTSPAANTYGLPATTGLYARAGESLDALARRLLLDVSWTASDDPAVGTWNYAWADIMAWAGPATFLAPLALVPVPNAVAKAIEGEALSFTLLADTYGLAIADAAVRLENLAGLYAIDTVLSVTQVPVIRVDQLLAQLLGSAALPRIVNQGSRSLMAGLRAPKPVTDAQGHAIAAPQQPTPLYDLTGQQFDLVVNTAPNKADEPALDMTLTAQCSWISLVDSTTSGANAQVNSRFLARSDIPAGMAVPTDVVQSLNYRYSNAQIIAMGPAASLTLPVVKAPAAMPLAGLSPRAYGLTQRIELQTPVALPIPGMDAPPVGAQPTLWPLPADLRAKALAGSSVAYDLLTTAEGASAGRDALVVANATWACRIPVAIKQINDALTLFALQGVDEAERPTLLALRAWLAAGEGSGTVVRVLALPAPNAGNAAGVSVLDSTPAQTWLIQANLSTESVPRAPDLRLGRVNSLARDGNPAPAASLDELERFVTLLWEGSVVGGTGYTLGLDKGLPASAVDANGVASIDLLVIAGTQQGAAAQGRSLLPFNTCALVAPGLDATIGTLYAEDHNEEDMILQALVPAGSVGFNLTLEAPAEDAANSAELQARRLFSLLGTQIPASEGAPFAMPASGMPAPPTPMEKDAPPAWKRQRLVRRGVLRDQRLAEEADPYWLYEQILPLYRFATPSPLPRVPGLPNPDDDPYRGFGWAESLPAAAVVLNFQDILGNQTGANPAGQGQVSLPSGYTDPLLGVGDWPAMVSAWTVSASEAGVTLSISLEARPATVMPSPSQPGDAAAQSAGRQAEAYAKAYYQLGQPLDAAVETSLDTSAAHGIEQAPLWRFAAASQAFSASAAQLGAARAPAGATLASLAEDYSLRYAEMALANAQVPMQALFGVDARLKVPAYALFAENDTAQSITAMVRPDGWPSISAEALLAAPQNGDLPLRSGAVLKVSPPLTRDTGDGSASLAALANALGTLPGLLAGDNASLTILTPGITFSVAVSEAEMVSVTVTEADAPTPVRSLQQVCMAFAGLGVNISVNDLGQSHQALPAIFQASQLISSTAWVAGSDDSLAHNGSGLDQAALAALNTSTVNLFEMGALLYLGDFNGGAGISADGAQTLHQFADAHACPAELLLGANPDLAVPGDGAFALPGRVSWPADMAQVRVPYSIQHGDSLDSIAPRFAQSTLELATANLEMPVVLAGGVTLDISVGGQSYSLTTATGGQSLATTLGQLQQQAPAATLADLLEGMGDDTQALNTGALLVCPAAQFATATAPSAIAGLLGVSAGAFALANVGTPQLIASGVTLTAPHGQASVETRANDCLNSLIVRFAEAGVQVSAQDIVETPANADRPLFAADAPALVPPAGALVRLPIGATGPYPGPAFPLNVSLTLSRPAALINPDFAANNDGGVSRSSSPIPAPQVPAAQDQGGGLAFNAFIAAMRAALPELRIATGRALEDSRDLWAVNFGDAGISALSIAGATSVPGAAGPQPRFFALTPLYKSLVSRQGVALQALKADGTLSEASSQHDFQGIDVEPWAGRFLSDIDRILGAANVAALYRTPDTRQTLGDLVAVKRQLAGAIPEGLQPVLEISDPQAAAGQAAATITLQQQLGISLSRAWSASTLVQLNREVTSAWQDPGTTLLPADLYGGIEVTRGGEERSWSMSAGKCWLTDFSPFITLLLTESDPASHRAVTADMAFGITDLERNITSAGLPDGYAASQWLTFVPPLGGSNLPTAVSVDLGEVSVPIPLRDFPALPVIIEQRASATALDAELRQRLRSRRALSTLRADSDVSLGNLALWDHRFTYSHEHAEQDDVSLTLSYNLRPDQTLRMAASDADLFVQLARYIAVADNLWEILGDLPDSGALTPVQSNAANTLRDLAAAVATSWNVRLVDSVADARLQAPVTDAFGFQARVTDRDGPLGSREVASLGLTALSAGVGPDGQWPQVWALTAAGLMVALERESISASESRYQVPADAHVAASWPTFSLVFAGLNVARWQNATGSILVQRNQKLLGADGPVTNPAFVFQTDRVEAASIATPLNSWDQRVPLASAPTTVSAALQAAFDTLFGSAAQDGGLSVTAGVAYAYELATDPLDPNHGLVGETPVYLYPNQTLDSSTAGNLQTAVDTWRNLANPQREGGEWVFSLTLYSSLEEDRRPLLVIGNLYLPMVLEVVN</sequence>
<proteinExistence type="predicted"/>
<dbReference type="InterPro" id="IPR018392">
    <property type="entry name" value="LysM"/>
</dbReference>
<protein>
    <recommendedName>
        <fullName evidence="1">LysM domain-containing protein</fullName>
    </recommendedName>
</protein>
<dbReference type="RefSeq" id="WP_064303454.1">
    <property type="nucleotide sequence ID" value="NZ_LUCV01000026.1"/>
</dbReference>
<dbReference type="EMBL" id="LUCV01000026">
    <property type="protein sequence ID" value="OAI91301.1"/>
    <property type="molecule type" value="Genomic_DNA"/>
</dbReference>
<dbReference type="Proteomes" id="UP000077752">
    <property type="component" value="Unassembled WGS sequence"/>
</dbReference>
<name>A0A177SL81_PSEPU</name>
<evidence type="ECO:0000313" key="3">
    <source>
        <dbReference type="Proteomes" id="UP000077752"/>
    </source>
</evidence>
<evidence type="ECO:0000259" key="1">
    <source>
        <dbReference type="PROSITE" id="PS51782"/>
    </source>
</evidence>
<organism evidence="2 3">
    <name type="scientific">Pseudomonas putida</name>
    <name type="common">Arthrobacter siderocapsulatus</name>
    <dbReference type="NCBI Taxonomy" id="303"/>
    <lineage>
        <taxon>Bacteria</taxon>
        <taxon>Pseudomonadati</taxon>
        <taxon>Pseudomonadota</taxon>
        <taxon>Gammaproteobacteria</taxon>
        <taxon>Pseudomonadales</taxon>
        <taxon>Pseudomonadaceae</taxon>
        <taxon>Pseudomonas</taxon>
    </lineage>
</organism>
<comment type="caution">
    <text evidence="2">The sequence shown here is derived from an EMBL/GenBank/DDBJ whole genome shotgun (WGS) entry which is preliminary data.</text>
</comment>